<keyword evidence="11" id="KW-1185">Reference proteome</keyword>
<dbReference type="GO" id="GO:0006436">
    <property type="term" value="P:tryptophanyl-tRNA aminoacylation"/>
    <property type="evidence" value="ECO:0007669"/>
    <property type="project" value="UniProtKB-UniRule"/>
</dbReference>
<dbReference type="Pfam" id="PF00579">
    <property type="entry name" value="tRNA-synt_1b"/>
    <property type="match status" value="1"/>
</dbReference>
<feature type="binding site" evidence="8">
    <location>
        <position position="132"/>
    </location>
    <ligand>
        <name>L-tryptophan</name>
        <dbReference type="ChEBI" id="CHEBI:57912"/>
    </ligand>
</feature>
<dbReference type="FunFam" id="1.10.240.10:FF:000002">
    <property type="entry name" value="Tryptophan--tRNA ligase"/>
    <property type="match status" value="1"/>
</dbReference>
<name>A0A940SWT6_9ENTE</name>
<dbReference type="AlphaFoldDB" id="A0A940SWT6"/>
<dbReference type="PANTHER" id="PTHR43766">
    <property type="entry name" value="TRYPTOPHAN--TRNA LIGASE, MITOCHONDRIAL"/>
    <property type="match status" value="1"/>
</dbReference>
<keyword evidence="4 8" id="KW-0067">ATP-binding</keyword>
<evidence type="ECO:0000256" key="4">
    <source>
        <dbReference type="ARBA" id="ARBA00022840"/>
    </source>
</evidence>
<keyword evidence="6 8" id="KW-0030">Aminoacyl-tRNA synthetase</keyword>
<dbReference type="InterPro" id="IPR001412">
    <property type="entry name" value="aa-tRNA-synth_I_CS"/>
</dbReference>
<dbReference type="EC" id="6.1.1.2" evidence="8"/>
<dbReference type="PROSITE" id="PS00178">
    <property type="entry name" value="AA_TRNA_LIGASE_I"/>
    <property type="match status" value="1"/>
</dbReference>
<feature type="short sequence motif" description="'HIGH' region" evidence="8">
    <location>
        <begin position="10"/>
        <end position="18"/>
    </location>
</feature>
<feature type="short sequence motif" description="'KMSKS' region" evidence="8">
    <location>
        <begin position="192"/>
        <end position="196"/>
    </location>
</feature>
<evidence type="ECO:0000313" key="10">
    <source>
        <dbReference type="EMBL" id="MBP1043620.1"/>
    </source>
</evidence>
<comment type="catalytic activity">
    <reaction evidence="7 8">
        <text>tRNA(Trp) + L-tryptophan + ATP = L-tryptophyl-tRNA(Trp) + AMP + diphosphate + H(+)</text>
        <dbReference type="Rhea" id="RHEA:24080"/>
        <dbReference type="Rhea" id="RHEA-COMP:9671"/>
        <dbReference type="Rhea" id="RHEA-COMP:9705"/>
        <dbReference type="ChEBI" id="CHEBI:15378"/>
        <dbReference type="ChEBI" id="CHEBI:30616"/>
        <dbReference type="ChEBI" id="CHEBI:33019"/>
        <dbReference type="ChEBI" id="CHEBI:57912"/>
        <dbReference type="ChEBI" id="CHEBI:78442"/>
        <dbReference type="ChEBI" id="CHEBI:78535"/>
        <dbReference type="ChEBI" id="CHEBI:456215"/>
        <dbReference type="EC" id="6.1.1.2"/>
    </reaction>
</comment>
<dbReference type="GO" id="GO:0005524">
    <property type="term" value="F:ATP binding"/>
    <property type="evidence" value="ECO:0007669"/>
    <property type="project" value="UniProtKB-UniRule"/>
</dbReference>
<dbReference type="InterPro" id="IPR024109">
    <property type="entry name" value="Trp-tRNA-ligase_bac-type"/>
</dbReference>
<reference evidence="10" key="1">
    <citation type="submission" date="2020-12" db="EMBL/GenBank/DDBJ databases">
        <title>Vagococcus allomyrinae sp. nov. and Enterococcus lavae sp. nov., isolated from the larvae of Allomyrina dichotoma.</title>
        <authorList>
            <person name="Lee S.D."/>
        </authorList>
    </citation>
    <scope>NUCLEOTIDE SEQUENCE</scope>
    <source>
        <strain evidence="10">BWB3-3</strain>
    </source>
</reference>
<evidence type="ECO:0000313" key="11">
    <source>
        <dbReference type="Proteomes" id="UP000674938"/>
    </source>
</evidence>
<keyword evidence="3 8" id="KW-0547">Nucleotide-binding</keyword>
<evidence type="ECO:0000256" key="7">
    <source>
        <dbReference type="ARBA" id="ARBA00049929"/>
    </source>
</evidence>
<accession>A0A940SWT6</accession>
<proteinExistence type="inferred from homology"/>
<dbReference type="Proteomes" id="UP000674938">
    <property type="component" value="Unassembled WGS sequence"/>
</dbReference>
<sequence>MTVIFSGIKPSGELTLGNYLGAMAQFITYQEEEAYFCIVNQHAITVPQEAVELRLRTRSLAALYLASGLDPQKVTIFIQSEVPAHAQLAWIMMSLSQMGELERMTQYKEKAGNLHESIPAGLLMYPPFMAADILLYQADAVPVGDDQQQHLELTRTLAQRFNYRFGETFKLPVAATAKEATRVMSLQDPLKKMSKSAEDSGTILLLDSPAVVTKKIKRAVTDSENKLYYDLVNKPGISNLLSIYAAISGLSVMEIELKYQEVQGYGQFKVDLAALVVGLLAPIQAHYERIMAGSELDDILSAGAQRAALVANKNLLRAEEAMGLARHKV</sequence>
<dbReference type="RefSeq" id="WP_209531420.1">
    <property type="nucleotide sequence ID" value="NZ_JAEEGA010000017.1"/>
</dbReference>
<dbReference type="SUPFAM" id="SSF52374">
    <property type="entry name" value="Nucleotidylyl transferase"/>
    <property type="match status" value="1"/>
</dbReference>
<dbReference type="InterPro" id="IPR050203">
    <property type="entry name" value="Trp-tRNA_synthetase"/>
</dbReference>
<feature type="binding site" evidence="8">
    <location>
        <begin position="192"/>
        <end position="196"/>
    </location>
    <ligand>
        <name>ATP</name>
        <dbReference type="ChEBI" id="CHEBI:30616"/>
    </ligand>
</feature>
<keyword evidence="2 8" id="KW-0436">Ligase</keyword>
<dbReference type="PRINTS" id="PR01039">
    <property type="entry name" value="TRNASYNTHTRP"/>
</dbReference>
<dbReference type="CDD" id="cd00806">
    <property type="entry name" value="TrpRS_core"/>
    <property type="match status" value="1"/>
</dbReference>
<feature type="binding site" evidence="8">
    <location>
        <begin position="144"/>
        <end position="146"/>
    </location>
    <ligand>
        <name>ATP</name>
        <dbReference type="ChEBI" id="CHEBI:30616"/>
    </ligand>
</feature>
<dbReference type="GO" id="GO:0005829">
    <property type="term" value="C:cytosol"/>
    <property type="evidence" value="ECO:0007669"/>
    <property type="project" value="TreeGrafter"/>
</dbReference>
<comment type="similarity">
    <text evidence="1 8 9">Belongs to the class-I aminoacyl-tRNA synthetase family.</text>
</comment>
<evidence type="ECO:0000256" key="8">
    <source>
        <dbReference type="HAMAP-Rule" id="MF_00140"/>
    </source>
</evidence>
<comment type="subunit">
    <text evidence="8">Homodimer.</text>
</comment>
<comment type="function">
    <text evidence="8">Catalyzes the attachment of tryptophan to tRNA(Trp).</text>
</comment>
<comment type="subcellular location">
    <subcellularLocation>
        <location evidence="8">Cytoplasm</location>
    </subcellularLocation>
</comment>
<evidence type="ECO:0000256" key="5">
    <source>
        <dbReference type="ARBA" id="ARBA00022917"/>
    </source>
</evidence>
<evidence type="ECO:0000256" key="1">
    <source>
        <dbReference type="ARBA" id="ARBA00005594"/>
    </source>
</evidence>
<keyword evidence="8" id="KW-0963">Cytoplasm</keyword>
<organism evidence="10 11">
    <name type="scientific">Vagococcus allomyrinae</name>
    <dbReference type="NCBI Taxonomy" id="2794353"/>
    <lineage>
        <taxon>Bacteria</taxon>
        <taxon>Bacillati</taxon>
        <taxon>Bacillota</taxon>
        <taxon>Bacilli</taxon>
        <taxon>Lactobacillales</taxon>
        <taxon>Enterococcaceae</taxon>
        <taxon>Vagococcus</taxon>
    </lineage>
</organism>
<dbReference type="HAMAP" id="MF_00140_B">
    <property type="entry name" value="Trp_tRNA_synth_B"/>
    <property type="match status" value="1"/>
</dbReference>
<comment type="caution">
    <text evidence="10">The sequence shown here is derived from an EMBL/GenBank/DDBJ whole genome shotgun (WGS) entry which is preliminary data.</text>
</comment>
<feature type="binding site" evidence="8">
    <location>
        <begin position="9"/>
        <end position="11"/>
    </location>
    <ligand>
        <name>ATP</name>
        <dbReference type="ChEBI" id="CHEBI:30616"/>
    </ligand>
</feature>
<feature type="binding site" evidence="8">
    <location>
        <begin position="17"/>
        <end position="18"/>
    </location>
    <ligand>
        <name>ATP</name>
        <dbReference type="ChEBI" id="CHEBI:30616"/>
    </ligand>
</feature>
<protein>
    <recommendedName>
        <fullName evidence="8">Tryptophan--tRNA ligase</fullName>
        <ecNumber evidence="8">6.1.1.2</ecNumber>
    </recommendedName>
    <alternativeName>
        <fullName evidence="8">Tryptophanyl-tRNA synthetase</fullName>
        <shortName evidence="8">TrpRS</shortName>
    </alternativeName>
</protein>
<evidence type="ECO:0000256" key="3">
    <source>
        <dbReference type="ARBA" id="ARBA00022741"/>
    </source>
</evidence>
<evidence type="ECO:0000256" key="9">
    <source>
        <dbReference type="RuleBase" id="RU363036"/>
    </source>
</evidence>
<evidence type="ECO:0000256" key="2">
    <source>
        <dbReference type="ARBA" id="ARBA00022598"/>
    </source>
</evidence>
<dbReference type="InterPro" id="IPR014729">
    <property type="entry name" value="Rossmann-like_a/b/a_fold"/>
</dbReference>
<dbReference type="InterPro" id="IPR002306">
    <property type="entry name" value="Trp-tRNA-ligase"/>
</dbReference>
<dbReference type="GO" id="GO:0004830">
    <property type="term" value="F:tryptophan-tRNA ligase activity"/>
    <property type="evidence" value="ECO:0007669"/>
    <property type="project" value="UniProtKB-UniRule"/>
</dbReference>
<keyword evidence="5 8" id="KW-0648">Protein biosynthesis</keyword>
<dbReference type="Gene3D" id="3.40.50.620">
    <property type="entry name" value="HUPs"/>
    <property type="match status" value="1"/>
</dbReference>
<gene>
    <name evidence="8 10" type="primary">trpS</name>
    <name evidence="10" type="ORF">I6N95_21570</name>
</gene>
<dbReference type="Gene3D" id="1.10.240.10">
    <property type="entry name" value="Tyrosyl-Transfer RNA Synthetase"/>
    <property type="match status" value="1"/>
</dbReference>
<evidence type="ECO:0000256" key="6">
    <source>
        <dbReference type="ARBA" id="ARBA00023146"/>
    </source>
</evidence>
<feature type="binding site" evidence="8">
    <location>
        <position position="183"/>
    </location>
    <ligand>
        <name>ATP</name>
        <dbReference type="ChEBI" id="CHEBI:30616"/>
    </ligand>
</feature>
<dbReference type="EMBL" id="JAEEGA010000017">
    <property type="protein sequence ID" value="MBP1043620.1"/>
    <property type="molecule type" value="Genomic_DNA"/>
</dbReference>
<dbReference type="InterPro" id="IPR002305">
    <property type="entry name" value="aa-tRNA-synth_Ic"/>
</dbReference>
<dbReference type="NCBIfam" id="TIGR00233">
    <property type="entry name" value="trpS"/>
    <property type="match status" value="1"/>
</dbReference>
<dbReference type="PANTHER" id="PTHR43766:SF1">
    <property type="entry name" value="TRYPTOPHAN--TRNA LIGASE, MITOCHONDRIAL"/>
    <property type="match status" value="1"/>
</dbReference>